<dbReference type="AlphaFoldDB" id="A0A9W3FSU8"/>
<proteinExistence type="predicted"/>
<gene>
    <name evidence="3" type="primary">LOC123611657</name>
</gene>
<reference evidence="3" key="1">
    <citation type="submission" date="2025-08" db="UniProtKB">
        <authorList>
            <consortium name="RefSeq"/>
        </authorList>
    </citation>
    <scope>IDENTIFICATION</scope>
    <source>
        <tissue evidence="3">Blood</tissue>
    </source>
</reference>
<protein>
    <submittedName>
        <fullName evidence="3">Uncharacterized protein LOC123611657</fullName>
    </submittedName>
</protein>
<dbReference type="Proteomes" id="UP001732780">
    <property type="component" value="Chromosome 23"/>
</dbReference>
<keyword evidence="2" id="KW-1185">Reference proteome</keyword>
<accession>A0A9W3FSU8</accession>
<evidence type="ECO:0000313" key="2">
    <source>
        <dbReference type="Proteomes" id="UP001732780"/>
    </source>
</evidence>
<feature type="region of interest" description="Disordered" evidence="1">
    <location>
        <begin position="158"/>
        <end position="181"/>
    </location>
</feature>
<evidence type="ECO:0000313" key="3">
    <source>
        <dbReference type="RefSeq" id="XP_045366081.2"/>
    </source>
</evidence>
<evidence type="ECO:0000256" key="1">
    <source>
        <dbReference type="SAM" id="MobiDB-lite"/>
    </source>
</evidence>
<organism evidence="2 3">
    <name type="scientific">Camelus bactrianus</name>
    <name type="common">Bactrian camel</name>
    <dbReference type="NCBI Taxonomy" id="9837"/>
    <lineage>
        <taxon>Eukaryota</taxon>
        <taxon>Metazoa</taxon>
        <taxon>Chordata</taxon>
        <taxon>Craniata</taxon>
        <taxon>Vertebrata</taxon>
        <taxon>Euteleostomi</taxon>
        <taxon>Mammalia</taxon>
        <taxon>Eutheria</taxon>
        <taxon>Laurasiatheria</taxon>
        <taxon>Artiodactyla</taxon>
        <taxon>Tylopoda</taxon>
        <taxon>Camelidae</taxon>
        <taxon>Camelus</taxon>
    </lineage>
</organism>
<name>A0A9W3FSU8_CAMBA</name>
<sequence>MAELIQSISSCSYLGRSSGDRGHCFKRLRKSTRKWARLICCCPPNRVEPINDPTEGLPEDVIEDLSNYNPKDDPVIHNVDWGTKEDGKDDLEDLTEFLIDLPSNRAAEEPPITPRLAWVAKDDALMEIERKDPPEKMGEEETPSTTEVEVLEVDTASTEDLLEYLTGPRISEEETSSTFKMVSDESNTEKIVESTCDTVDEDAAGGNNTQN</sequence>
<dbReference type="RefSeq" id="XP_045366081.2">
    <property type="nucleotide sequence ID" value="XM_045510125.2"/>
</dbReference>